<evidence type="ECO:0000256" key="4">
    <source>
        <dbReference type="ARBA" id="ARBA00022833"/>
    </source>
</evidence>
<dbReference type="EMBL" id="JACCJC010000005">
    <property type="protein sequence ID" value="KAF6239669.1"/>
    <property type="molecule type" value="Genomic_DNA"/>
</dbReference>
<feature type="compositionally biased region" description="Basic and acidic residues" evidence="6">
    <location>
        <begin position="296"/>
        <end position="320"/>
    </location>
</feature>
<dbReference type="GO" id="GO:0005634">
    <property type="term" value="C:nucleus"/>
    <property type="evidence" value="ECO:0007669"/>
    <property type="project" value="UniProtKB-SubCell"/>
</dbReference>
<feature type="compositionally biased region" description="Basic and acidic residues" evidence="6">
    <location>
        <begin position="267"/>
        <end position="276"/>
    </location>
</feature>
<feature type="compositionally biased region" description="Basic residues" evidence="6">
    <location>
        <begin position="439"/>
        <end position="451"/>
    </location>
</feature>
<keyword evidence="3" id="KW-0863">Zinc-finger</keyword>
<evidence type="ECO:0000313" key="9">
    <source>
        <dbReference type="Proteomes" id="UP000578531"/>
    </source>
</evidence>
<dbReference type="SUPFAM" id="SSF57716">
    <property type="entry name" value="Glucocorticoid receptor-like (DNA-binding domain)"/>
    <property type="match status" value="1"/>
</dbReference>
<accession>A0A8H6G3F0</accession>
<dbReference type="PROSITE" id="PS50064">
    <property type="entry name" value="ZF_PARP_2"/>
    <property type="match status" value="1"/>
</dbReference>
<keyword evidence="2" id="KW-0479">Metal-binding</keyword>
<feature type="region of interest" description="Disordered" evidence="6">
    <location>
        <begin position="474"/>
        <end position="493"/>
    </location>
</feature>
<evidence type="ECO:0000256" key="2">
    <source>
        <dbReference type="ARBA" id="ARBA00022723"/>
    </source>
</evidence>
<dbReference type="Proteomes" id="UP000578531">
    <property type="component" value="Unassembled WGS sequence"/>
</dbReference>
<gene>
    <name evidence="8" type="ORF">HO173_002215</name>
</gene>
<feature type="domain" description="PARP-type" evidence="7">
    <location>
        <begin position="5"/>
        <end position="97"/>
    </location>
</feature>
<evidence type="ECO:0000259" key="7">
    <source>
        <dbReference type="PROSITE" id="PS50064"/>
    </source>
</evidence>
<feature type="compositionally biased region" description="Basic and acidic residues" evidence="6">
    <location>
        <begin position="238"/>
        <end position="247"/>
    </location>
</feature>
<keyword evidence="9" id="KW-1185">Reference proteome</keyword>
<dbReference type="SMART" id="SM01336">
    <property type="entry name" value="zf-PARP"/>
    <property type="match status" value="1"/>
</dbReference>
<evidence type="ECO:0000256" key="6">
    <source>
        <dbReference type="SAM" id="MobiDB-lite"/>
    </source>
</evidence>
<dbReference type="OrthoDB" id="429950at2759"/>
<feature type="compositionally biased region" description="Basic and acidic residues" evidence="6">
    <location>
        <begin position="329"/>
        <end position="346"/>
    </location>
</feature>
<feature type="compositionally biased region" description="Basic and acidic residues" evidence="6">
    <location>
        <begin position="362"/>
        <end position="376"/>
    </location>
</feature>
<dbReference type="Pfam" id="PF00645">
    <property type="entry name" value="zf-PARP"/>
    <property type="match status" value="1"/>
</dbReference>
<evidence type="ECO:0000256" key="3">
    <source>
        <dbReference type="ARBA" id="ARBA00022771"/>
    </source>
</evidence>
<keyword evidence="4" id="KW-0862">Zinc</keyword>
<dbReference type="Gene3D" id="3.30.1740.10">
    <property type="entry name" value="Zinc finger, PARP-type"/>
    <property type="match status" value="1"/>
</dbReference>
<dbReference type="RefSeq" id="XP_037168944.1">
    <property type="nucleotide sequence ID" value="XM_037304149.1"/>
</dbReference>
<protein>
    <recommendedName>
        <fullName evidence="7">PARP-type domain-containing protein</fullName>
    </recommendedName>
</protein>
<feature type="region of interest" description="Disordered" evidence="6">
    <location>
        <begin position="132"/>
        <end position="461"/>
    </location>
</feature>
<feature type="compositionally biased region" description="Acidic residues" evidence="6">
    <location>
        <begin position="399"/>
        <end position="410"/>
    </location>
</feature>
<feature type="compositionally biased region" description="Basic and acidic residues" evidence="6">
    <location>
        <begin position="180"/>
        <end position="189"/>
    </location>
</feature>
<dbReference type="AlphaFoldDB" id="A0A8H6G3F0"/>
<keyword evidence="5" id="KW-0539">Nucleus</keyword>
<dbReference type="GeneID" id="59283889"/>
<name>A0A8H6G3F0_9LECA</name>
<evidence type="ECO:0000256" key="5">
    <source>
        <dbReference type="ARBA" id="ARBA00023242"/>
    </source>
</evidence>
<organism evidence="8 9">
    <name type="scientific">Letharia columbiana</name>
    <dbReference type="NCBI Taxonomy" id="112416"/>
    <lineage>
        <taxon>Eukaryota</taxon>
        <taxon>Fungi</taxon>
        <taxon>Dikarya</taxon>
        <taxon>Ascomycota</taxon>
        <taxon>Pezizomycotina</taxon>
        <taxon>Lecanoromycetes</taxon>
        <taxon>OSLEUM clade</taxon>
        <taxon>Lecanoromycetidae</taxon>
        <taxon>Lecanorales</taxon>
        <taxon>Lecanorineae</taxon>
        <taxon>Parmeliaceae</taxon>
        <taxon>Letharia</taxon>
    </lineage>
</organism>
<sequence length="493" mass="54482">MSGAYRIEVSPNNRAGCKNTECKKEGIKIQKGQLRFGTFITTPDWQSWAWKHWGCVTPRVISNLKEGIEGDPSQLDGYDELPEDFQEKVVKALEQGHIDDEDWGWDIEMNREGKNGYFTLESKRRLKAEAQALKEENAGEESASPSTTHDKKRGHVNHDPDAEGSAEAEPPAKKTKARTKKEPKIKNEDADGGSENEGSTTKKTKPRIKKEPKIKNEDADGGSENEGSTTKKTKPRIKKEPKIKNEDADGGSENEGSTTKKTKPRIKKEPKIKNEDADGGSENEGSTTKKTKPRIKKEPKTKNEDAETRSEKEGPADKKTKAAVKKGKNANDDKADGDFKLDDQSVKKGGKQAKKATAGDEAALHIKNENSDHDTLPPHIAKKTRAPRKAATAQKIKDEDTETDDLDPASELETPLGNVKLEHTPELEVEANEDAPKLQKGRKKAPKKAVHGSREETNKEVKAKVGMLAVLLIGGQADDVHRQRRLPPDPMEE</sequence>
<feature type="compositionally biased region" description="Basic and acidic residues" evidence="6">
    <location>
        <begin position="209"/>
        <end position="218"/>
    </location>
</feature>
<dbReference type="InterPro" id="IPR036957">
    <property type="entry name" value="Znf_PARP_sf"/>
</dbReference>
<comment type="caution">
    <text evidence="8">The sequence shown here is derived from an EMBL/GenBank/DDBJ whole genome shotgun (WGS) entry which is preliminary data.</text>
</comment>
<evidence type="ECO:0000313" key="8">
    <source>
        <dbReference type="EMBL" id="KAF6239669.1"/>
    </source>
</evidence>
<reference evidence="8 9" key="1">
    <citation type="journal article" date="2020" name="Genomics">
        <title>Complete, high-quality genomes from long-read metagenomic sequencing of two wolf lichen thalli reveals enigmatic genome architecture.</title>
        <authorList>
            <person name="McKenzie S.K."/>
            <person name="Walston R.F."/>
            <person name="Allen J.L."/>
        </authorList>
    </citation>
    <scope>NUCLEOTIDE SEQUENCE [LARGE SCALE GENOMIC DNA]</scope>
    <source>
        <strain evidence="8">WasteWater2</strain>
    </source>
</reference>
<proteinExistence type="predicted"/>
<dbReference type="InterPro" id="IPR001510">
    <property type="entry name" value="Znf_PARP"/>
</dbReference>
<dbReference type="GO" id="GO:0008270">
    <property type="term" value="F:zinc ion binding"/>
    <property type="evidence" value="ECO:0007669"/>
    <property type="project" value="UniProtKB-KW"/>
</dbReference>
<comment type="subcellular location">
    <subcellularLocation>
        <location evidence="1">Nucleus</location>
    </subcellularLocation>
</comment>
<dbReference type="GO" id="GO:0003677">
    <property type="term" value="F:DNA binding"/>
    <property type="evidence" value="ECO:0007669"/>
    <property type="project" value="InterPro"/>
</dbReference>
<feature type="compositionally biased region" description="Basic and acidic residues" evidence="6">
    <location>
        <begin position="452"/>
        <end position="461"/>
    </location>
</feature>
<evidence type="ECO:0000256" key="1">
    <source>
        <dbReference type="ARBA" id="ARBA00004123"/>
    </source>
</evidence>